<evidence type="ECO:0000256" key="4">
    <source>
        <dbReference type="ARBA" id="ARBA00023004"/>
    </source>
</evidence>
<dbReference type="PANTHER" id="PTHR10209:SF714">
    <property type="entry name" value="1-AMINOCYCLOPROPANE-1-CARBOXYLATE OXIDASE HOMOLOG 11-RELATED"/>
    <property type="match status" value="1"/>
</dbReference>
<dbReference type="FunFam" id="2.60.120.330:FF:000005">
    <property type="entry name" value="1-aminocyclopropane-1-carboxylate oxidase homolog 1"/>
    <property type="match status" value="1"/>
</dbReference>
<dbReference type="PANTHER" id="PTHR10209">
    <property type="entry name" value="OXIDOREDUCTASE, 2OG-FE II OXYGENASE FAMILY PROTEIN"/>
    <property type="match status" value="1"/>
</dbReference>
<comment type="caution">
    <text evidence="7">The sequence shown here is derived from an EMBL/GenBank/DDBJ whole genome shotgun (WGS) entry which is preliminary data.</text>
</comment>
<dbReference type="GO" id="GO:0046872">
    <property type="term" value="F:metal ion binding"/>
    <property type="evidence" value="ECO:0007669"/>
    <property type="project" value="UniProtKB-KW"/>
</dbReference>
<dbReference type="Proteomes" id="UP000541444">
    <property type="component" value="Unassembled WGS sequence"/>
</dbReference>
<dbReference type="Gene3D" id="2.60.120.330">
    <property type="entry name" value="B-lactam Antibiotic, Isopenicillin N Synthase, Chain"/>
    <property type="match status" value="1"/>
</dbReference>
<comment type="similarity">
    <text evidence="1 5">Belongs to the iron/ascorbate-dependent oxidoreductase family.</text>
</comment>
<dbReference type="InterPro" id="IPR026992">
    <property type="entry name" value="DIOX_N"/>
</dbReference>
<dbReference type="PROSITE" id="PS51471">
    <property type="entry name" value="FE2OG_OXY"/>
    <property type="match status" value="1"/>
</dbReference>
<dbReference type="OrthoDB" id="288590at2759"/>
<name>A0A7J7P6G0_9MAGN</name>
<evidence type="ECO:0000256" key="1">
    <source>
        <dbReference type="ARBA" id="ARBA00008056"/>
    </source>
</evidence>
<dbReference type="InterPro" id="IPR027443">
    <property type="entry name" value="IPNS-like_sf"/>
</dbReference>
<evidence type="ECO:0000313" key="7">
    <source>
        <dbReference type="EMBL" id="KAF6175026.1"/>
    </source>
</evidence>
<proteinExistence type="inferred from homology"/>
<evidence type="ECO:0000256" key="5">
    <source>
        <dbReference type="RuleBase" id="RU003682"/>
    </source>
</evidence>
<keyword evidence="2 5" id="KW-0479">Metal-binding</keyword>
<evidence type="ECO:0000256" key="2">
    <source>
        <dbReference type="ARBA" id="ARBA00022723"/>
    </source>
</evidence>
<accession>A0A7J7P6G0</accession>
<evidence type="ECO:0000313" key="8">
    <source>
        <dbReference type="Proteomes" id="UP000541444"/>
    </source>
</evidence>
<dbReference type="EMBL" id="JACGCM010000221">
    <property type="protein sequence ID" value="KAF6175026.1"/>
    <property type="molecule type" value="Genomic_DNA"/>
</dbReference>
<keyword evidence="3 5" id="KW-0560">Oxidoreductase</keyword>
<keyword evidence="4 5" id="KW-0408">Iron</keyword>
<dbReference type="GO" id="GO:0051213">
    <property type="term" value="F:dioxygenase activity"/>
    <property type="evidence" value="ECO:0007669"/>
    <property type="project" value="UniProtKB-ARBA"/>
</dbReference>
<feature type="domain" description="Fe2OG dioxygenase" evidence="6">
    <location>
        <begin position="220"/>
        <end position="319"/>
    </location>
</feature>
<reference evidence="7 8" key="1">
    <citation type="journal article" date="2020" name="IScience">
        <title>Genome Sequencing of the Endangered Kingdonia uniflora (Circaeasteraceae, Ranunculales) Reveals Potential Mechanisms of Evolutionary Specialization.</title>
        <authorList>
            <person name="Sun Y."/>
            <person name="Deng T."/>
            <person name="Zhang A."/>
            <person name="Moore M.J."/>
            <person name="Landis J.B."/>
            <person name="Lin N."/>
            <person name="Zhang H."/>
            <person name="Zhang X."/>
            <person name="Huang J."/>
            <person name="Zhang X."/>
            <person name="Sun H."/>
            <person name="Wang H."/>
        </authorList>
    </citation>
    <scope>NUCLEOTIDE SEQUENCE [LARGE SCALE GENOMIC DNA]</scope>
    <source>
        <strain evidence="7">TB1705</strain>
        <tissue evidence="7">Leaf</tissue>
    </source>
</reference>
<dbReference type="AlphaFoldDB" id="A0A7J7P6G0"/>
<dbReference type="Pfam" id="PF03171">
    <property type="entry name" value="2OG-FeII_Oxy"/>
    <property type="match status" value="1"/>
</dbReference>
<dbReference type="InterPro" id="IPR005123">
    <property type="entry name" value="Oxoglu/Fe-dep_dioxygenase_dom"/>
</dbReference>
<dbReference type="Pfam" id="PF14226">
    <property type="entry name" value="DIOX_N"/>
    <property type="match status" value="1"/>
</dbReference>
<gene>
    <name evidence="7" type="ORF">GIB67_039574</name>
</gene>
<keyword evidence="8" id="KW-1185">Reference proteome</keyword>
<evidence type="ECO:0000256" key="3">
    <source>
        <dbReference type="ARBA" id="ARBA00023002"/>
    </source>
</evidence>
<organism evidence="7 8">
    <name type="scientific">Kingdonia uniflora</name>
    <dbReference type="NCBI Taxonomy" id="39325"/>
    <lineage>
        <taxon>Eukaryota</taxon>
        <taxon>Viridiplantae</taxon>
        <taxon>Streptophyta</taxon>
        <taxon>Embryophyta</taxon>
        <taxon>Tracheophyta</taxon>
        <taxon>Spermatophyta</taxon>
        <taxon>Magnoliopsida</taxon>
        <taxon>Ranunculales</taxon>
        <taxon>Circaeasteraceae</taxon>
        <taxon>Kingdonia</taxon>
    </lineage>
</organism>
<dbReference type="SUPFAM" id="SSF51197">
    <property type="entry name" value="Clavaminate synthase-like"/>
    <property type="match status" value="1"/>
</dbReference>
<protein>
    <recommendedName>
        <fullName evidence="6">Fe2OG dioxygenase domain-containing protein</fullName>
    </recommendedName>
</protein>
<sequence length="370" mass="42229">MAEVVTNAKLINHQNRLDYDRAKEKQEFENTKAGVKGLVDSGMVKIPKFFIHPPESQPKDSHSSIACLQIPVIDLEGLNGELQGEIVDKIRRASEEWGFFQIVNHGIPAEVLDEMIRGIRSFHEQPAEAKRALYTFDSERNVRYHSNGYVRESQEGEWKDTLSCSFHNDELDLEELPMLCRHIMVEYVKCMRLLKDTLAKLLSQALNLNPDYLNNIECMRTQGVVGNYYPPCPEPHLTFGTSKHSDPAFLTILLQDHIGGLQVLYEDQWVNVPPVRGALVINIGDLLQLITNDMFKSVEHRALSGHIGPRISVATFFYPNMREPKTYGPIKELLSENNLPFYKDILVPEYIALYSSKRLEGKSGLPYFKL</sequence>
<evidence type="ECO:0000259" key="6">
    <source>
        <dbReference type="PROSITE" id="PS51471"/>
    </source>
</evidence>
<dbReference type="InterPro" id="IPR044861">
    <property type="entry name" value="IPNS-like_FE2OG_OXY"/>
</dbReference>